<dbReference type="Proteomes" id="UP000218288">
    <property type="component" value="Chromosome"/>
</dbReference>
<organism evidence="1 2">
    <name type="scientific">Methylorubrum populi</name>
    <dbReference type="NCBI Taxonomy" id="223967"/>
    <lineage>
        <taxon>Bacteria</taxon>
        <taxon>Pseudomonadati</taxon>
        <taxon>Pseudomonadota</taxon>
        <taxon>Alphaproteobacteria</taxon>
        <taxon>Hyphomicrobiales</taxon>
        <taxon>Methylobacteriaceae</taxon>
        <taxon>Methylorubrum</taxon>
    </lineage>
</organism>
<dbReference type="EMBL" id="AP014809">
    <property type="protein sequence ID" value="BAU91460.1"/>
    <property type="molecule type" value="Genomic_DNA"/>
</dbReference>
<evidence type="ECO:0000313" key="1">
    <source>
        <dbReference type="EMBL" id="BAU91460.1"/>
    </source>
</evidence>
<gene>
    <name evidence="1" type="ORF">MPPM_2855</name>
</gene>
<evidence type="ECO:0000313" key="2">
    <source>
        <dbReference type="Proteomes" id="UP000218288"/>
    </source>
</evidence>
<protein>
    <submittedName>
        <fullName evidence="1">Uncharacterized protein</fullName>
    </submittedName>
</protein>
<accession>A0A160PIG6</accession>
<reference evidence="1 2" key="1">
    <citation type="journal article" date="2016" name="Genome Announc.">
        <title>Complete Genome Sequence of Methylobacterium populi P-1M, Isolated from Pink-Pigmented Household Biofilm.</title>
        <authorList>
            <person name="Morohoshi T."/>
            <person name="Ikeda T."/>
        </authorList>
    </citation>
    <scope>NUCLEOTIDE SEQUENCE [LARGE SCALE GENOMIC DNA]</scope>
    <source>
        <strain evidence="1 2">P-1M</strain>
    </source>
</reference>
<name>A0A160PIG6_9HYPH</name>
<dbReference type="AlphaFoldDB" id="A0A160PIG6"/>
<proteinExistence type="predicted"/>
<sequence length="73" mass="7896">MRKGCPARPRPTDRLAEAIGRASLDLLVTDEPPPGPALTASLTFDHPVAGQRRRERCLTAPCTREMKDAGTAK</sequence>